<evidence type="ECO:0000259" key="1">
    <source>
        <dbReference type="Pfam" id="PF08885"/>
    </source>
</evidence>
<evidence type="ECO:0000313" key="2">
    <source>
        <dbReference type="EMBL" id="RIV26798.1"/>
    </source>
</evidence>
<dbReference type="Gene3D" id="3.40.50.1110">
    <property type="entry name" value="SGNH hydrolase"/>
    <property type="match status" value="1"/>
</dbReference>
<evidence type="ECO:0000313" key="3">
    <source>
        <dbReference type="Proteomes" id="UP000283523"/>
    </source>
</evidence>
<dbReference type="InterPro" id="IPR036514">
    <property type="entry name" value="SGNH_hydro_sf"/>
</dbReference>
<dbReference type="SUPFAM" id="SSF52266">
    <property type="entry name" value="SGNH hydrolase"/>
    <property type="match status" value="1"/>
</dbReference>
<dbReference type="InterPro" id="IPR014982">
    <property type="entry name" value="GSCFA"/>
</dbReference>
<name>A0A418MH84_9BACT</name>
<keyword evidence="3" id="KW-1185">Reference proteome</keyword>
<dbReference type="GO" id="GO:0016788">
    <property type="term" value="F:hydrolase activity, acting on ester bonds"/>
    <property type="evidence" value="ECO:0007669"/>
    <property type="project" value="UniProtKB-ARBA"/>
</dbReference>
<protein>
    <recommendedName>
        <fullName evidence="1">GSCFA domain-containing protein</fullName>
    </recommendedName>
</protein>
<dbReference type="Pfam" id="PF08885">
    <property type="entry name" value="GSCFA"/>
    <property type="match status" value="1"/>
</dbReference>
<dbReference type="AlphaFoldDB" id="A0A418MH84"/>
<dbReference type="RefSeq" id="WP_119665655.1">
    <property type="nucleotide sequence ID" value="NZ_QXED01000001.1"/>
</dbReference>
<reference evidence="2 3" key="1">
    <citation type="submission" date="2018-08" db="EMBL/GenBank/DDBJ databases">
        <title>Fibrisoma montanum sp. nov., isolated from Danxia mountain soil.</title>
        <authorList>
            <person name="Huang Y."/>
        </authorList>
    </citation>
    <scope>NUCLEOTIDE SEQUENCE [LARGE SCALE GENOMIC DNA]</scope>
    <source>
        <strain evidence="2 3">HYT19</strain>
    </source>
</reference>
<dbReference type="Proteomes" id="UP000283523">
    <property type="component" value="Unassembled WGS sequence"/>
</dbReference>
<sequence length="341" mass="39131">MLFHTELIPESLPVPIRLTDRIVTIGSCFADVMGRQLTDHKLSVLNNPFGTVFNPVSIAKLLTMALRGTKPDESLYIERDGIWFHYDFHSSLWAHSQTELCERLTERLTQTADALRQADWLLLTLGTAVVYRHIQTGQVVANCHKTPGSQFEKYLYQIDHLRDDLVKVLKLLRRANPNLRILLTVSPVRHTSDTLPLNQASKSVLRVIAHELTVWNDWVQYFPSYEIMVDDLRDYRFYEADLIHPNALAQNYIFEKFAQSAFDHELRGFVTEWASIRKALAHRPLYGDTPGHRSFLNSLLKRLDTLRDLVDVEAERSVVLDQLVLSVPAQKGESLQTNSAE</sequence>
<dbReference type="OrthoDB" id="9807687at2"/>
<organism evidence="2 3">
    <name type="scientific">Fibrisoma montanum</name>
    <dbReference type="NCBI Taxonomy" id="2305895"/>
    <lineage>
        <taxon>Bacteria</taxon>
        <taxon>Pseudomonadati</taxon>
        <taxon>Bacteroidota</taxon>
        <taxon>Cytophagia</taxon>
        <taxon>Cytophagales</taxon>
        <taxon>Spirosomataceae</taxon>
        <taxon>Fibrisoma</taxon>
    </lineage>
</organism>
<proteinExistence type="predicted"/>
<dbReference type="EMBL" id="QXED01000001">
    <property type="protein sequence ID" value="RIV26798.1"/>
    <property type="molecule type" value="Genomic_DNA"/>
</dbReference>
<accession>A0A418MH84</accession>
<feature type="domain" description="GSCFA" evidence="1">
    <location>
        <begin position="21"/>
        <end position="257"/>
    </location>
</feature>
<gene>
    <name evidence="2" type="ORF">DYU11_00290</name>
</gene>
<comment type="caution">
    <text evidence="2">The sequence shown here is derived from an EMBL/GenBank/DDBJ whole genome shotgun (WGS) entry which is preliminary data.</text>
</comment>